<dbReference type="Pfam" id="PF12802">
    <property type="entry name" value="MarR_2"/>
    <property type="match status" value="1"/>
</dbReference>
<dbReference type="PROSITE" id="PS50995">
    <property type="entry name" value="HTH_MARR_2"/>
    <property type="match status" value="1"/>
</dbReference>
<proteinExistence type="predicted"/>
<evidence type="ECO:0000313" key="5">
    <source>
        <dbReference type="EMBL" id="XFO67294.1"/>
    </source>
</evidence>
<keyword evidence="2" id="KW-0238">DNA-binding</keyword>
<dbReference type="InterPro" id="IPR036390">
    <property type="entry name" value="WH_DNA-bd_sf"/>
</dbReference>
<dbReference type="PRINTS" id="PR00598">
    <property type="entry name" value="HTHMARR"/>
</dbReference>
<reference evidence="5" key="1">
    <citation type="submission" date="2024-05" db="EMBL/GenBank/DDBJ databases">
        <title>Isolation and characterization of Sporomusa carbonis sp. nov., a carboxydotrophic hydrogenogen in the genus of Sporomusa isolated from a charcoal burning pile.</title>
        <authorList>
            <person name="Boeer T."/>
            <person name="Rosenbaum F."/>
            <person name="Eysell L."/>
            <person name="Mueller V."/>
            <person name="Daniel R."/>
            <person name="Poehlein A."/>
        </authorList>
    </citation>
    <scope>NUCLEOTIDE SEQUENCE [LARGE SCALE GENOMIC DNA]</scope>
    <source>
        <strain evidence="5">DSM 10669</strain>
    </source>
</reference>
<evidence type="ECO:0000313" key="6">
    <source>
        <dbReference type="Proteomes" id="UP000216752"/>
    </source>
</evidence>
<evidence type="ECO:0000259" key="4">
    <source>
        <dbReference type="PROSITE" id="PS50995"/>
    </source>
</evidence>
<gene>
    <name evidence="5" type="ORF">SPSIL_034890</name>
</gene>
<keyword evidence="6" id="KW-1185">Reference proteome</keyword>
<keyword evidence="3" id="KW-0804">Transcription</keyword>
<dbReference type="EMBL" id="CP155573">
    <property type="protein sequence ID" value="XFO67294.1"/>
    <property type="molecule type" value="Genomic_DNA"/>
</dbReference>
<dbReference type="Proteomes" id="UP000216752">
    <property type="component" value="Chromosome"/>
</dbReference>
<dbReference type="InterPro" id="IPR036388">
    <property type="entry name" value="WH-like_DNA-bd_sf"/>
</dbReference>
<organism evidence="5 6">
    <name type="scientific">Sporomusa silvacetica DSM 10669</name>
    <dbReference type="NCBI Taxonomy" id="1123289"/>
    <lineage>
        <taxon>Bacteria</taxon>
        <taxon>Bacillati</taxon>
        <taxon>Bacillota</taxon>
        <taxon>Negativicutes</taxon>
        <taxon>Selenomonadales</taxon>
        <taxon>Sporomusaceae</taxon>
        <taxon>Sporomusa</taxon>
    </lineage>
</organism>
<accession>A0ABZ3INS5</accession>
<feature type="domain" description="HTH marR-type" evidence="4">
    <location>
        <begin position="3"/>
        <end position="143"/>
    </location>
</feature>
<dbReference type="RefSeq" id="WP_094604606.1">
    <property type="nucleotide sequence ID" value="NZ_CP155573.1"/>
</dbReference>
<dbReference type="Gene3D" id="1.10.10.10">
    <property type="entry name" value="Winged helix-like DNA-binding domain superfamily/Winged helix DNA-binding domain"/>
    <property type="match status" value="1"/>
</dbReference>
<dbReference type="PANTHER" id="PTHR42756">
    <property type="entry name" value="TRANSCRIPTIONAL REGULATOR, MARR"/>
    <property type="match status" value="1"/>
</dbReference>
<sequence>MLPPETFVKLRDVFIKMVKSYRETYRGSVLDELELPEMTFKQFVYLDAIIKMNNPTYGDLAKKFRVTKPAVTATVNKLINLGYIDRVQSIEDRRVYHIMISNKGKRMLAIEDSAATDYVKHFESCITTYEAEQYIAIAEKIIAQAIPKRE</sequence>
<evidence type="ECO:0000256" key="2">
    <source>
        <dbReference type="ARBA" id="ARBA00023125"/>
    </source>
</evidence>
<dbReference type="SUPFAM" id="SSF46785">
    <property type="entry name" value="Winged helix' DNA-binding domain"/>
    <property type="match status" value="1"/>
</dbReference>
<keyword evidence="1" id="KW-0805">Transcription regulation</keyword>
<evidence type="ECO:0000256" key="3">
    <source>
        <dbReference type="ARBA" id="ARBA00023163"/>
    </source>
</evidence>
<dbReference type="SMART" id="SM00347">
    <property type="entry name" value="HTH_MARR"/>
    <property type="match status" value="1"/>
</dbReference>
<name>A0ABZ3INS5_9FIRM</name>
<dbReference type="InterPro" id="IPR000835">
    <property type="entry name" value="HTH_MarR-typ"/>
</dbReference>
<evidence type="ECO:0000256" key="1">
    <source>
        <dbReference type="ARBA" id="ARBA00023015"/>
    </source>
</evidence>
<dbReference type="PANTHER" id="PTHR42756:SF1">
    <property type="entry name" value="TRANSCRIPTIONAL REPRESSOR OF EMRAB OPERON"/>
    <property type="match status" value="1"/>
</dbReference>
<protein>
    <recommendedName>
        <fullName evidence="4">HTH marR-type domain-containing protein</fullName>
    </recommendedName>
</protein>